<dbReference type="SUPFAM" id="SSF46785">
    <property type="entry name" value="Winged helix' DNA-binding domain"/>
    <property type="match status" value="1"/>
</dbReference>
<accession>K1XX23</accession>
<reference evidence="1" key="1">
    <citation type="journal article" date="2012" name="Science">
        <title>Fermentation, hydrogen, and sulfur metabolism in multiple uncultivated bacterial phyla.</title>
        <authorList>
            <person name="Wrighton K.C."/>
            <person name="Thomas B.C."/>
            <person name="Sharon I."/>
            <person name="Miller C.S."/>
            <person name="Castelle C.J."/>
            <person name="VerBerkmoes N.C."/>
            <person name="Wilkins M.J."/>
            <person name="Hettich R.L."/>
            <person name="Lipton M.S."/>
            <person name="Williams K.H."/>
            <person name="Long P.E."/>
            <person name="Banfield J.F."/>
        </authorList>
    </citation>
    <scope>NUCLEOTIDE SEQUENCE [LARGE SCALE GENOMIC DNA]</scope>
</reference>
<dbReference type="InterPro" id="IPR036390">
    <property type="entry name" value="WH_DNA-bd_sf"/>
</dbReference>
<protein>
    <submittedName>
        <fullName evidence="1">Uncharacterized protein</fullName>
    </submittedName>
</protein>
<gene>
    <name evidence="1" type="ORF">ACD_80C00144G0006</name>
</gene>
<evidence type="ECO:0000313" key="1">
    <source>
        <dbReference type="EMBL" id="EKD24948.1"/>
    </source>
</evidence>
<comment type="caution">
    <text evidence="1">The sequence shown here is derived from an EMBL/GenBank/DDBJ whole genome shotgun (WGS) entry which is preliminary data.</text>
</comment>
<sequence length="179" mass="21319">MNLEKLFGSKAKVDILKYLLFKRQGVSMRALESEIERTFPAIKKQVDSLLAANVINVNKDGQGRAITIRPEFHESIKNVFYYWLKSELIELFTTYEVMIDQYYFGKRFNIDLEMDLVVIYKNCEKPQIDMIKENINEIFRKYFIEIVSVVFMNNEERLKRDRLADRFVIQIKKSLLKKA</sequence>
<dbReference type="EMBL" id="AMFJ01036151">
    <property type="protein sequence ID" value="EKD24948.1"/>
    <property type="molecule type" value="Genomic_DNA"/>
</dbReference>
<name>K1XX23_9BACT</name>
<dbReference type="AlphaFoldDB" id="K1XX23"/>
<proteinExistence type="predicted"/>
<organism evidence="1">
    <name type="scientific">uncultured bacterium</name>
    <name type="common">gcode 4</name>
    <dbReference type="NCBI Taxonomy" id="1234023"/>
    <lineage>
        <taxon>Bacteria</taxon>
        <taxon>environmental samples</taxon>
    </lineage>
</organism>